<dbReference type="InterPro" id="IPR025110">
    <property type="entry name" value="AMP-bd_C"/>
</dbReference>
<organism evidence="3 4">
    <name type="scientific">Burkholderia pyrrocinia</name>
    <name type="common">Pseudomonas pyrrocinia</name>
    <dbReference type="NCBI Taxonomy" id="60550"/>
    <lineage>
        <taxon>Bacteria</taxon>
        <taxon>Pseudomonadati</taxon>
        <taxon>Pseudomonadota</taxon>
        <taxon>Betaproteobacteria</taxon>
        <taxon>Burkholderiales</taxon>
        <taxon>Burkholderiaceae</taxon>
        <taxon>Burkholderia</taxon>
        <taxon>Burkholderia cepacia complex</taxon>
    </lineage>
</organism>
<dbReference type="Gene3D" id="3.40.50.12780">
    <property type="entry name" value="N-terminal domain of ligase-like"/>
    <property type="match status" value="1"/>
</dbReference>
<evidence type="ECO:0000259" key="2">
    <source>
        <dbReference type="Pfam" id="PF13193"/>
    </source>
</evidence>
<dbReference type="InterPro" id="IPR045851">
    <property type="entry name" value="AMP-bd_C_sf"/>
</dbReference>
<keyword evidence="3" id="KW-0436">Ligase</keyword>
<dbReference type="RefSeq" id="WP_072445065.1">
    <property type="nucleotide sequence ID" value="NZ_QJJY01000036.1"/>
</dbReference>
<dbReference type="GO" id="GO:0016877">
    <property type="term" value="F:ligase activity, forming carbon-sulfur bonds"/>
    <property type="evidence" value="ECO:0007669"/>
    <property type="project" value="UniProtKB-ARBA"/>
</dbReference>
<proteinExistence type="predicted"/>
<name>A0A318HX95_BURPY</name>
<dbReference type="InterPro" id="IPR042099">
    <property type="entry name" value="ANL_N_sf"/>
</dbReference>
<sequence length="539" mass="58358">MKNILDLVHAAAHRTPDAEALVYGSTRVTYRALASRAHALARMLWSLDSAPGARIAIFLDKRIETVVSMLGTAAAAHVFVPINPLLKPEQVAHVLRDCDAGCLVTTALRARMLHDNGVPDVPHIIIVDPPGAAEPSMASTSNVHRWPDFMRDAENTDIDVAAPVAPAVSSIDTDLAAILYTSGSTGLPKGVMLSHRNLLEGAWSVADYLHHTATDRILAVLPLSFDAGLSQLTSAWSAGAATVLVNYLSAQDVVNACERERITAITGVPPLWMQLARATWPETARSTLRYFANTGGRLPVPVLQQLRTLFPQALPYLMYGLTEAFRSTFLDPGEVDHRPDSIGKAVPNARILVVRPDGSPCAPGETGELVHVGACVTLGYWNDAARTAQRYRPSPEPKPGGAPRDIAVWSGDLVRRDEEGFLYFVARNDAQIKSSGYRISPEEIENTVHGSDLVAEALAIGVPDDELGEAIVLLVVPAHALFDAQKLLDWCTQHLPRYMVPHQIVVRQSIPRNPNGKFDRSALRASFSAANNGIEGRRS</sequence>
<dbReference type="InterPro" id="IPR020845">
    <property type="entry name" value="AMP-binding_CS"/>
</dbReference>
<reference evidence="3 4" key="1">
    <citation type="submission" date="2018-05" db="EMBL/GenBank/DDBJ databases">
        <title>Comparative genomics of bacterial root endophytes of switchgrass collected from native prairies over two seasons.</title>
        <authorList>
            <person name="Tang Y."/>
        </authorList>
    </citation>
    <scope>NUCLEOTIDE SEQUENCE [LARGE SCALE GENOMIC DNA]</scope>
    <source>
        <strain evidence="3 4">NFIX32</strain>
    </source>
</reference>
<dbReference type="AlphaFoldDB" id="A0A318HX95"/>
<evidence type="ECO:0000313" key="4">
    <source>
        <dbReference type="Proteomes" id="UP000247755"/>
    </source>
</evidence>
<accession>A0A318HX95</accession>
<dbReference type="Pfam" id="PF00501">
    <property type="entry name" value="AMP-binding"/>
    <property type="match status" value="1"/>
</dbReference>
<dbReference type="SUPFAM" id="SSF56801">
    <property type="entry name" value="Acetyl-CoA synthetase-like"/>
    <property type="match status" value="1"/>
</dbReference>
<dbReference type="NCBIfam" id="TIGR03098">
    <property type="entry name" value="ligase_PEP_1"/>
    <property type="match status" value="1"/>
</dbReference>
<dbReference type="EMBL" id="QJJY01000036">
    <property type="protein sequence ID" value="PXX23108.1"/>
    <property type="molecule type" value="Genomic_DNA"/>
</dbReference>
<dbReference type="PROSITE" id="PS00455">
    <property type="entry name" value="AMP_BINDING"/>
    <property type="match status" value="1"/>
</dbReference>
<dbReference type="InterPro" id="IPR000873">
    <property type="entry name" value="AMP-dep_synth/lig_dom"/>
</dbReference>
<dbReference type="Proteomes" id="UP000247755">
    <property type="component" value="Unassembled WGS sequence"/>
</dbReference>
<feature type="domain" description="AMP-binding enzyme C-terminal" evidence="2">
    <location>
        <begin position="443"/>
        <end position="517"/>
    </location>
</feature>
<gene>
    <name evidence="3" type="ORF">NA66_103636</name>
</gene>
<dbReference type="InterPro" id="IPR050237">
    <property type="entry name" value="ATP-dep_AMP-bd_enzyme"/>
</dbReference>
<dbReference type="Pfam" id="PF13193">
    <property type="entry name" value="AMP-binding_C"/>
    <property type="match status" value="1"/>
</dbReference>
<comment type="caution">
    <text evidence="3">The sequence shown here is derived from an EMBL/GenBank/DDBJ whole genome shotgun (WGS) entry which is preliminary data.</text>
</comment>
<protein>
    <submittedName>
        <fullName evidence="3">Acyl-CoA ligase (AMP-forming) (Exosortase A-associated)</fullName>
    </submittedName>
</protein>
<dbReference type="Gene3D" id="3.30.300.30">
    <property type="match status" value="1"/>
</dbReference>
<evidence type="ECO:0000259" key="1">
    <source>
        <dbReference type="Pfam" id="PF00501"/>
    </source>
</evidence>
<dbReference type="PANTHER" id="PTHR43767">
    <property type="entry name" value="LONG-CHAIN-FATTY-ACID--COA LIGASE"/>
    <property type="match status" value="1"/>
</dbReference>
<feature type="domain" description="AMP-dependent synthetase/ligase" evidence="1">
    <location>
        <begin position="10"/>
        <end position="381"/>
    </location>
</feature>
<evidence type="ECO:0000313" key="3">
    <source>
        <dbReference type="EMBL" id="PXX23108.1"/>
    </source>
</evidence>
<dbReference type="InterPro" id="IPR017529">
    <property type="entry name" value="AcylCoA_ligase_PEP_1"/>
</dbReference>
<dbReference type="PANTHER" id="PTHR43767:SF10">
    <property type="entry name" value="SURFACTIN SYNTHASE SUBUNIT 1"/>
    <property type="match status" value="1"/>
</dbReference>